<comment type="catalytic activity">
    <reaction evidence="5 6">
        <text>octanoyl-[ACP] + L-lysyl-[protein] = N(6)-octanoyl-L-lysyl-[protein] + holo-[ACP] + H(+)</text>
        <dbReference type="Rhea" id="RHEA:17665"/>
        <dbReference type="Rhea" id="RHEA-COMP:9636"/>
        <dbReference type="Rhea" id="RHEA-COMP:9685"/>
        <dbReference type="Rhea" id="RHEA-COMP:9752"/>
        <dbReference type="Rhea" id="RHEA-COMP:9928"/>
        <dbReference type="ChEBI" id="CHEBI:15378"/>
        <dbReference type="ChEBI" id="CHEBI:29969"/>
        <dbReference type="ChEBI" id="CHEBI:64479"/>
        <dbReference type="ChEBI" id="CHEBI:78463"/>
        <dbReference type="ChEBI" id="CHEBI:78809"/>
        <dbReference type="EC" id="2.3.1.181"/>
    </reaction>
</comment>
<reference evidence="8 9" key="1">
    <citation type="submission" date="2020-06" db="EMBL/GenBank/DDBJ databases">
        <title>Draft genome of Uliginosibacterium sp. IMCC34675.</title>
        <authorList>
            <person name="Song J."/>
        </authorList>
    </citation>
    <scope>NUCLEOTIDE SEQUENCE [LARGE SCALE GENOMIC DNA]</scope>
    <source>
        <strain evidence="8 9">IMCC34675</strain>
    </source>
</reference>
<evidence type="ECO:0000256" key="6">
    <source>
        <dbReference type="PIRNR" id="PIRNR016262"/>
    </source>
</evidence>
<sequence>MEAASCVVRELGVVGYAETFEAQKRFTAERGPETPDELWLLQHEPVYTLGLAGKPEHLLIPSEVPVVKIDRGGQITYHGPGQAVVYLLIDLARRNLKVREQVTLMEQAMLDVLASHGISAERRDGAPGVYVKDAKIGALGLKISRGCSYHGLSLNVDLDLAPFLRINPCGYEGLASTSLKEQGVTVGTDAVLAQLATRLSELLDRDYPRTA</sequence>
<dbReference type="PROSITE" id="PS51733">
    <property type="entry name" value="BPL_LPL_CATALYTIC"/>
    <property type="match status" value="1"/>
</dbReference>
<proteinExistence type="inferred from homology"/>
<dbReference type="InterPro" id="IPR020605">
    <property type="entry name" value="Octanoyltransferase_CS"/>
</dbReference>
<evidence type="ECO:0000256" key="4">
    <source>
        <dbReference type="ARBA" id="ARBA00024732"/>
    </source>
</evidence>
<keyword evidence="3 5" id="KW-0012">Acyltransferase</keyword>
<evidence type="ECO:0000256" key="5">
    <source>
        <dbReference type="HAMAP-Rule" id="MF_00013"/>
    </source>
</evidence>
<keyword evidence="9" id="KW-1185">Reference proteome</keyword>
<evidence type="ECO:0000259" key="7">
    <source>
        <dbReference type="PROSITE" id="PS51733"/>
    </source>
</evidence>
<dbReference type="PIRSF" id="PIRSF016262">
    <property type="entry name" value="LPLase"/>
    <property type="match status" value="1"/>
</dbReference>
<keyword evidence="2 5" id="KW-0808">Transferase</keyword>
<dbReference type="InterPro" id="IPR045864">
    <property type="entry name" value="aa-tRNA-synth_II/BPL/LPL"/>
</dbReference>
<dbReference type="Proteomes" id="UP000778523">
    <property type="component" value="Unassembled WGS sequence"/>
</dbReference>
<dbReference type="InterPro" id="IPR004143">
    <property type="entry name" value="BPL_LPL_catalytic"/>
</dbReference>
<keyword evidence="5" id="KW-0963">Cytoplasm</keyword>
<feature type="binding site" evidence="5">
    <location>
        <begin position="138"/>
        <end position="140"/>
    </location>
    <ligand>
        <name>substrate</name>
    </ligand>
</feature>
<dbReference type="NCBIfam" id="NF010925">
    <property type="entry name" value="PRK14345.1"/>
    <property type="match status" value="1"/>
</dbReference>
<comment type="miscellaneous">
    <text evidence="5">In the reaction, the free carboxyl group of octanoic acid is attached via an amide linkage to the epsilon-amino group of a specific lysine residue of lipoyl domains of lipoate-dependent enzymes.</text>
</comment>
<evidence type="ECO:0000256" key="1">
    <source>
        <dbReference type="ARBA" id="ARBA00004821"/>
    </source>
</evidence>
<dbReference type="Gene3D" id="3.30.930.10">
    <property type="entry name" value="Bira Bifunctional Protein, Domain 2"/>
    <property type="match status" value="1"/>
</dbReference>
<comment type="function">
    <text evidence="4 5 6">Catalyzes the transfer of endogenously produced octanoic acid from octanoyl-acyl-carrier-protein onto the lipoyl domains of lipoate-dependent enzymes. Lipoyl-ACP can also act as a substrate although octanoyl-ACP is likely to be the physiological substrate.</text>
</comment>
<dbReference type="EC" id="2.3.1.181" evidence="5 6"/>
<dbReference type="InterPro" id="IPR000544">
    <property type="entry name" value="Octanoyltransferase"/>
</dbReference>
<dbReference type="PROSITE" id="PS01313">
    <property type="entry name" value="LIPB"/>
    <property type="match status" value="1"/>
</dbReference>
<dbReference type="GO" id="GO:0033819">
    <property type="term" value="F:lipoyl(octanoyl) transferase activity"/>
    <property type="evidence" value="ECO:0007669"/>
    <property type="project" value="UniProtKB-EC"/>
</dbReference>
<feature type="domain" description="BPL/LPL catalytic" evidence="7">
    <location>
        <begin position="32"/>
        <end position="207"/>
    </location>
</feature>
<dbReference type="EMBL" id="JABCSC020000001">
    <property type="protein sequence ID" value="NSL53611.1"/>
    <property type="molecule type" value="Genomic_DNA"/>
</dbReference>
<dbReference type="CDD" id="cd16444">
    <property type="entry name" value="LipB"/>
    <property type="match status" value="1"/>
</dbReference>
<organism evidence="8 9">
    <name type="scientific">Uliginosibacterium aquaticum</name>
    <dbReference type="NCBI Taxonomy" id="2731212"/>
    <lineage>
        <taxon>Bacteria</taxon>
        <taxon>Pseudomonadati</taxon>
        <taxon>Pseudomonadota</taxon>
        <taxon>Betaproteobacteria</taxon>
        <taxon>Rhodocyclales</taxon>
        <taxon>Zoogloeaceae</taxon>
        <taxon>Uliginosibacterium</taxon>
    </lineage>
</organism>
<dbReference type="Pfam" id="PF21948">
    <property type="entry name" value="LplA-B_cat"/>
    <property type="match status" value="1"/>
</dbReference>
<dbReference type="PANTHER" id="PTHR10993:SF7">
    <property type="entry name" value="LIPOYLTRANSFERASE 2, MITOCHONDRIAL-RELATED"/>
    <property type="match status" value="1"/>
</dbReference>
<gene>
    <name evidence="5 8" type="primary">lipB</name>
    <name evidence="8" type="ORF">HJ583_001095</name>
</gene>
<accession>A0ABX2IB43</accession>
<feature type="binding site" evidence="5">
    <location>
        <begin position="71"/>
        <end position="78"/>
    </location>
    <ligand>
        <name>substrate</name>
    </ligand>
</feature>
<feature type="site" description="Lowers pKa of active site Cys" evidence="5">
    <location>
        <position position="135"/>
    </location>
</feature>
<dbReference type="SUPFAM" id="SSF55681">
    <property type="entry name" value="Class II aaRS and biotin synthetases"/>
    <property type="match status" value="1"/>
</dbReference>
<evidence type="ECO:0000313" key="9">
    <source>
        <dbReference type="Proteomes" id="UP000778523"/>
    </source>
</evidence>
<protein>
    <recommendedName>
        <fullName evidence="5 6">Octanoyltransferase</fullName>
        <ecNumber evidence="5 6">2.3.1.181</ecNumber>
    </recommendedName>
    <alternativeName>
        <fullName evidence="5">Lipoate-protein ligase B</fullName>
    </alternativeName>
    <alternativeName>
        <fullName evidence="5">Lipoyl/octanoyl transferase</fullName>
    </alternativeName>
    <alternativeName>
        <fullName evidence="5">Octanoyl-[acyl-carrier-protein]-protein N-octanoyltransferase</fullName>
    </alternativeName>
</protein>
<comment type="subcellular location">
    <subcellularLocation>
        <location evidence="5">Cytoplasm</location>
    </subcellularLocation>
</comment>
<evidence type="ECO:0000256" key="2">
    <source>
        <dbReference type="ARBA" id="ARBA00022679"/>
    </source>
</evidence>
<feature type="active site" description="Acyl-thioester intermediate" evidence="5">
    <location>
        <position position="169"/>
    </location>
</feature>
<dbReference type="NCBIfam" id="TIGR00214">
    <property type="entry name" value="lipB"/>
    <property type="match status" value="1"/>
</dbReference>
<comment type="similarity">
    <text evidence="5 6">Belongs to the LipB family.</text>
</comment>
<dbReference type="HAMAP" id="MF_00013">
    <property type="entry name" value="LipB"/>
    <property type="match status" value="1"/>
</dbReference>
<comment type="pathway">
    <text evidence="1 5 6">Protein modification; protein lipoylation via endogenous pathway; protein N(6)-(lipoyl)lysine from octanoyl-[acyl-carrier-protein]: step 1/2.</text>
</comment>
<dbReference type="NCBIfam" id="NF010922">
    <property type="entry name" value="PRK14342.1"/>
    <property type="match status" value="1"/>
</dbReference>
<evidence type="ECO:0000256" key="3">
    <source>
        <dbReference type="ARBA" id="ARBA00023315"/>
    </source>
</evidence>
<dbReference type="RefSeq" id="WP_170019761.1">
    <property type="nucleotide sequence ID" value="NZ_JABCSC020000001.1"/>
</dbReference>
<feature type="binding site" evidence="5">
    <location>
        <begin position="151"/>
        <end position="153"/>
    </location>
    <ligand>
        <name>substrate</name>
    </ligand>
</feature>
<comment type="caution">
    <text evidence="8">The sequence shown here is derived from an EMBL/GenBank/DDBJ whole genome shotgun (WGS) entry which is preliminary data.</text>
</comment>
<name>A0ABX2IB43_9RHOO</name>
<dbReference type="PANTHER" id="PTHR10993">
    <property type="entry name" value="OCTANOYLTRANSFERASE"/>
    <property type="match status" value="1"/>
</dbReference>
<evidence type="ECO:0000313" key="8">
    <source>
        <dbReference type="EMBL" id="NSL53611.1"/>
    </source>
</evidence>